<evidence type="ECO:0000313" key="11">
    <source>
        <dbReference type="EMBL" id="AXX97413.1"/>
    </source>
</evidence>
<dbReference type="GO" id="GO:0022857">
    <property type="term" value="F:transmembrane transporter activity"/>
    <property type="evidence" value="ECO:0007669"/>
    <property type="project" value="UniProtKB-UniRule"/>
</dbReference>
<keyword evidence="5 9" id="KW-0812">Transmembrane</keyword>
<reference evidence="11 12" key="1">
    <citation type="submission" date="2018-09" db="EMBL/GenBank/DDBJ databases">
        <title>Profundibacter amoris BAR1 gen. nov., sp. nov., a new member of the Roseobacter clade isolated at Lokis Castle Vent Field on the Arctic Mid-Oceanic Ridge.</title>
        <authorList>
            <person name="Le Moine Bauer S."/>
            <person name="Sjoeberg A.G."/>
            <person name="L'Haridon S."/>
            <person name="Stokke R."/>
            <person name="Roalkvam I."/>
            <person name="Steen I.H."/>
            <person name="Dahle H."/>
        </authorList>
    </citation>
    <scope>NUCLEOTIDE SEQUENCE [LARGE SCALE GENOMIC DNA]</scope>
    <source>
        <strain evidence="11 12">BAR1</strain>
    </source>
</reference>
<evidence type="ECO:0000256" key="9">
    <source>
        <dbReference type="RuleBase" id="RU369079"/>
    </source>
</evidence>
<dbReference type="Proteomes" id="UP000261704">
    <property type="component" value="Chromosome"/>
</dbReference>
<feature type="transmembrane region" description="Helical" evidence="9">
    <location>
        <begin position="45"/>
        <end position="67"/>
    </location>
</feature>
<comment type="function">
    <text evidence="9">Part of the tripartite ATP-independent periplasmic (TRAP) transport system.</text>
</comment>
<dbReference type="EMBL" id="CP032125">
    <property type="protein sequence ID" value="AXX97413.1"/>
    <property type="molecule type" value="Genomic_DNA"/>
</dbReference>
<feature type="transmembrane region" description="Helical" evidence="9">
    <location>
        <begin position="170"/>
        <end position="188"/>
    </location>
</feature>
<evidence type="ECO:0000256" key="8">
    <source>
        <dbReference type="ARBA" id="ARBA00038436"/>
    </source>
</evidence>
<accession>A0A347UEY5</accession>
<keyword evidence="2 9" id="KW-0813">Transport</keyword>
<feature type="transmembrane region" description="Helical" evidence="9">
    <location>
        <begin position="17"/>
        <end position="39"/>
    </location>
</feature>
<keyword evidence="3" id="KW-1003">Cell membrane</keyword>
<keyword evidence="6 9" id="KW-1133">Transmembrane helix</keyword>
<organism evidence="11 12">
    <name type="scientific">Profundibacter amoris</name>
    <dbReference type="NCBI Taxonomy" id="2171755"/>
    <lineage>
        <taxon>Bacteria</taxon>
        <taxon>Pseudomonadati</taxon>
        <taxon>Pseudomonadota</taxon>
        <taxon>Alphaproteobacteria</taxon>
        <taxon>Rhodobacterales</taxon>
        <taxon>Paracoccaceae</taxon>
        <taxon>Profundibacter</taxon>
    </lineage>
</organism>
<dbReference type="InterPro" id="IPR055348">
    <property type="entry name" value="DctQ"/>
</dbReference>
<sequence>MHPKPGASFVDRIEETLIAFLLGAMTLLTFANVVARYVFNSNILWALELTVFMFAWLVLLGASYAVKKGAHLGVDAVVNMLPKGARKALALFAVLICIIYSLLLLKGAWDYWANFANLPQTEGRWIPTGFQDKFRGQGWFETNDIPLPAVLNWMEAVFNDGDEYEKLPRLVPYMVLPLSMALLLFRFIQAAFAIRSGKIDRIIASHEVEDEIAEIQELRGETGK</sequence>
<keyword evidence="4 9" id="KW-0997">Cell inner membrane</keyword>
<comment type="subunit">
    <text evidence="9">The complex comprises the extracytoplasmic solute receptor protein and the two transmembrane proteins.</text>
</comment>
<proteinExistence type="inferred from homology"/>
<dbReference type="Pfam" id="PF04290">
    <property type="entry name" value="DctQ"/>
    <property type="match status" value="1"/>
</dbReference>
<dbReference type="GO" id="GO:0015740">
    <property type="term" value="P:C4-dicarboxylate transport"/>
    <property type="evidence" value="ECO:0007669"/>
    <property type="project" value="TreeGrafter"/>
</dbReference>
<evidence type="ECO:0000256" key="4">
    <source>
        <dbReference type="ARBA" id="ARBA00022519"/>
    </source>
</evidence>
<evidence type="ECO:0000313" key="12">
    <source>
        <dbReference type="Proteomes" id="UP000261704"/>
    </source>
</evidence>
<keyword evidence="12" id="KW-1185">Reference proteome</keyword>
<dbReference type="PANTHER" id="PTHR35011:SF2">
    <property type="entry name" value="2,3-DIKETO-L-GULONATE TRAP TRANSPORTER SMALL PERMEASE PROTEIN YIAM"/>
    <property type="match status" value="1"/>
</dbReference>
<gene>
    <name evidence="11" type="ORF">BAR1_05380</name>
</gene>
<evidence type="ECO:0000256" key="3">
    <source>
        <dbReference type="ARBA" id="ARBA00022475"/>
    </source>
</evidence>
<dbReference type="PANTHER" id="PTHR35011">
    <property type="entry name" value="2,3-DIKETO-L-GULONATE TRAP TRANSPORTER SMALL PERMEASE PROTEIN YIAM"/>
    <property type="match status" value="1"/>
</dbReference>
<dbReference type="InterPro" id="IPR007387">
    <property type="entry name" value="TRAP_DctQ"/>
</dbReference>
<evidence type="ECO:0000256" key="2">
    <source>
        <dbReference type="ARBA" id="ARBA00022448"/>
    </source>
</evidence>
<dbReference type="OrthoDB" id="7843639at2"/>
<evidence type="ECO:0000256" key="1">
    <source>
        <dbReference type="ARBA" id="ARBA00004429"/>
    </source>
</evidence>
<dbReference type="RefSeq" id="WP_118942070.1">
    <property type="nucleotide sequence ID" value="NZ_CP032125.1"/>
</dbReference>
<feature type="transmembrane region" description="Helical" evidence="9">
    <location>
        <begin position="88"/>
        <end position="109"/>
    </location>
</feature>
<comment type="subcellular location">
    <subcellularLocation>
        <location evidence="1 9">Cell inner membrane</location>
        <topology evidence="1 9">Multi-pass membrane protein</topology>
    </subcellularLocation>
</comment>
<evidence type="ECO:0000256" key="5">
    <source>
        <dbReference type="ARBA" id="ARBA00022692"/>
    </source>
</evidence>
<name>A0A347UEY5_9RHOB</name>
<dbReference type="GO" id="GO:0005886">
    <property type="term" value="C:plasma membrane"/>
    <property type="evidence" value="ECO:0007669"/>
    <property type="project" value="UniProtKB-SubCell"/>
</dbReference>
<evidence type="ECO:0000259" key="10">
    <source>
        <dbReference type="Pfam" id="PF04290"/>
    </source>
</evidence>
<comment type="similarity">
    <text evidence="8 9">Belongs to the TRAP transporter small permease family.</text>
</comment>
<dbReference type="KEGG" id="pamo:BAR1_05380"/>
<keyword evidence="7 9" id="KW-0472">Membrane</keyword>
<feature type="domain" description="Tripartite ATP-independent periplasmic transporters DctQ component" evidence="10">
    <location>
        <begin position="25"/>
        <end position="113"/>
    </location>
</feature>
<protein>
    <recommendedName>
        <fullName evidence="9">TRAP transporter small permease protein</fullName>
    </recommendedName>
</protein>
<evidence type="ECO:0000256" key="7">
    <source>
        <dbReference type="ARBA" id="ARBA00023136"/>
    </source>
</evidence>
<evidence type="ECO:0000256" key="6">
    <source>
        <dbReference type="ARBA" id="ARBA00022989"/>
    </source>
</evidence>
<dbReference type="AlphaFoldDB" id="A0A347UEY5"/>